<gene>
    <name evidence="5" type="ORF">DS2_17622</name>
</gene>
<dbReference type="Proteomes" id="UP000019276">
    <property type="component" value="Unassembled WGS sequence"/>
</dbReference>
<dbReference type="InterPro" id="IPR003439">
    <property type="entry name" value="ABC_transporter-like_ATP-bd"/>
</dbReference>
<keyword evidence="2" id="KW-0547">Nucleotide-binding</keyword>
<evidence type="ECO:0000313" key="6">
    <source>
        <dbReference type="Proteomes" id="UP000019276"/>
    </source>
</evidence>
<evidence type="ECO:0000313" key="5">
    <source>
        <dbReference type="EMBL" id="EWH08384.1"/>
    </source>
</evidence>
<dbReference type="InterPro" id="IPR027417">
    <property type="entry name" value="P-loop_NTPase"/>
</dbReference>
<evidence type="ECO:0000256" key="3">
    <source>
        <dbReference type="ARBA" id="ARBA00022840"/>
    </source>
</evidence>
<keyword evidence="3" id="KW-0067">ATP-binding</keyword>
<dbReference type="AlphaFoldDB" id="W7Q6J5"/>
<dbReference type="InterPro" id="IPR051782">
    <property type="entry name" value="ABC_Transporter_VariousFunc"/>
</dbReference>
<dbReference type="PANTHER" id="PTHR42939:SF1">
    <property type="entry name" value="ABC TRANSPORTER ATP-BINDING PROTEIN ALBC-RELATED"/>
    <property type="match status" value="1"/>
</dbReference>
<dbReference type="InterPro" id="IPR003593">
    <property type="entry name" value="AAA+_ATPase"/>
</dbReference>
<dbReference type="PATRIC" id="fig|1328313.3.peg.3604"/>
<dbReference type="STRING" id="1328313.DS2_17622"/>
<proteinExistence type="predicted"/>
<dbReference type="Gene3D" id="3.40.50.300">
    <property type="entry name" value="P-loop containing nucleotide triphosphate hydrolases"/>
    <property type="match status" value="1"/>
</dbReference>
<protein>
    <submittedName>
        <fullName evidence="5">ABC transporter ATPase</fullName>
    </submittedName>
</protein>
<dbReference type="OrthoDB" id="9804819at2"/>
<dbReference type="CDD" id="cd03230">
    <property type="entry name" value="ABC_DR_subfamily_A"/>
    <property type="match status" value="1"/>
</dbReference>
<sequence>MTKLIDAQNLIKKYGKKTVLNGLNFQIGQGEIVGVIGTNGAGKTSLLKSLLGLTPYQGEVTVCGYTPAKQRTQLMSKVSFISDTNTLPHWISVSQLFEYMQTMHPNFDINLARHFLQGSSVTEQLKISEMSKGMVTKLHLALAMAVKSELLVLDEPTLGLDIVHRKAFYQNLLDDYFDKHNTIVVTTHQIEEIEHILTRVIFIDAGTIMADFGIEDIEARFVQLHSTSAIDFTQHSFQPLATLGGVTEKRYLFDGVTADELNQLGNTSTPSLGDLFVAMTQVNKSQNSAKGSQGAAA</sequence>
<dbReference type="Pfam" id="PF00005">
    <property type="entry name" value="ABC_tran"/>
    <property type="match status" value="1"/>
</dbReference>
<dbReference type="eggNOG" id="COG1131">
    <property type="taxonomic scope" value="Bacteria"/>
</dbReference>
<dbReference type="SMART" id="SM00382">
    <property type="entry name" value="AAA"/>
    <property type="match status" value="1"/>
</dbReference>
<dbReference type="PANTHER" id="PTHR42939">
    <property type="entry name" value="ABC TRANSPORTER ATP-BINDING PROTEIN ALBC-RELATED"/>
    <property type="match status" value="1"/>
</dbReference>
<evidence type="ECO:0000256" key="1">
    <source>
        <dbReference type="ARBA" id="ARBA00022448"/>
    </source>
</evidence>
<accession>W7Q6J5</accession>
<dbReference type="EMBL" id="ARZY01000048">
    <property type="protein sequence ID" value="EWH08384.1"/>
    <property type="molecule type" value="Genomic_DNA"/>
</dbReference>
<feature type="domain" description="ABC transporter" evidence="4">
    <location>
        <begin position="5"/>
        <end position="230"/>
    </location>
</feature>
<evidence type="ECO:0000259" key="4">
    <source>
        <dbReference type="PROSITE" id="PS50893"/>
    </source>
</evidence>
<reference evidence="5 6" key="1">
    <citation type="journal article" date="2014" name="Genome Announc.">
        <title>Draft Genome Sequence of the Agar-Degrading Bacterium Catenovulum sp. Strain DS-2, Isolated from Intestines of Haliotis diversicolor.</title>
        <authorList>
            <person name="Shan D."/>
            <person name="Li X."/>
            <person name="Gu Z."/>
            <person name="Wei G."/>
            <person name="Gao Z."/>
            <person name="Shao Z."/>
        </authorList>
    </citation>
    <scope>NUCLEOTIDE SEQUENCE [LARGE SCALE GENOMIC DNA]</scope>
    <source>
        <strain evidence="5 6">DS-2</strain>
    </source>
</reference>
<dbReference type="GO" id="GO:0005524">
    <property type="term" value="F:ATP binding"/>
    <property type="evidence" value="ECO:0007669"/>
    <property type="project" value="UniProtKB-KW"/>
</dbReference>
<evidence type="ECO:0000256" key="2">
    <source>
        <dbReference type="ARBA" id="ARBA00022741"/>
    </source>
</evidence>
<keyword evidence="6" id="KW-1185">Reference proteome</keyword>
<name>W7Q6J5_9ALTE</name>
<comment type="caution">
    <text evidence="5">The sequence shown here is derived from an EMBL/GenBank/DDBJ whole genome shotgun (WGS) entry which is preliminary data.</text>
</comment>
<dbReference type="PROSITE" id="PS50893">
    <property type="entry name" value="ABC_TRANSPORTER_2"/>
    <property type="match status" value="1"/>
</dbReference>
<dbReference type="SUPFAM" id="SSF52540">
    <property type="entry name" value="P-loop containing nucleoside triphosphate hydrolases"/>
    <property type="match status" value="1"/>
</dbReference>
<dbReference type="GO" id="GO:0016887">
    <property type="term" value="F:ATP hydrolysis activity"/>
    <property type="evidence" value="ECO:0007669"/>
    <property type="project" value="InterPro"/>
</dbReference>
<keyword evidence="1" id="KW-0813">Transport</keyword>
<dbReference type="RefSeq" id="WP_035016298.1">
    <property type="nucleotide sequence ID" value="NZ_ARZY01000048.1"/>
</dbReference>
<organism evidence="5 6">
    <name type="scientific">Catenovulum agarivorans DS-2</name>
    <dbReference type="NCBI Taxonomy" id="1328313"/>
    <lineage>
        <taxon>Bacteria</taxon>
        <taxon>Pseudomonadati</taxon>
        <taxon>Pseudomonadota</taxon>
        <taxon>Gammaproteobacteria</taxon>
        <taxon>Alteromonadales</taxon>
        <taxon>Alteromonadaceae</taxon>
        <taxon>Catenovulum</taxon>
    </lineage>
</organism>